<accession>A0ABW1XGU6</accession>
<evidence type="ECO:0000256" key="1">
    <source>
        <dbReference type="SAM" id="Phobius"/>
    </source>
</evidence>
<keyword evidence="1" id="KW-1133">Transmembrane helix</keyword>
<gene>
    <name evidence="2" type="ORF">ACFP85_00730</name>
</gene>
<evidence type="ECO:0008006" key="4">
    <source>
        <dbReference type="Google" id="ProtNLM"/>
    </source>
</evidence>
<protein>
    <recommendedName>
        <fullName evidence="4">SGNH/GDSL hydrolase family protein</fullName>
    </recommendedName>
</protein>
<evidence type="ECO:0000313" key="3">
    <source>
        <dbReference type="Proteomes" id="UP001596364"/>
    </source>
</evidence>
<sequence>MNYLLRFVIFGAITLASIGSFNWLVDPYGLYWSPTIHGFNAKKTESSERGRQTKGYRLTAIRPQVLIMGNSRVEMGLSTEHPTFSNRRVYNSGIPGLSLDQQYARTIEQINQNPELKEVYLSLDFLDFLYMDPSVDDGWHPSVAGEFRAINFIFSLDTLTNSVSTIINQQKLANYIDRHGVHIPESYQAILSTEGIRPLFTQKLGSISHQLSNRPLKISADGKHNQGIAMLQYVIDAANAKNITIHLFTNPYHYSYLHTLKDAGYWQKFIEWKILLAHLANKNHLIITDFSGFNKYSLENVDLQQPHKAMNWFWEPAHYRAELGDLMLDELNELAQHGIGRKLSEESIANIITEDNQNVTKSMERWQKLKQALLL</sequence>
<dbReference type="Proteomes" id="UP001596364">
    <property type="component" value="Unassembled WGS sequence"/>
</dbReference>
<keyword evidence="1" id="KW-0812">Transmembrane</keyword>
<dbReference type="EMBL" id="JBHSUS010000001">
    <property type="protein sequence ID" value="MFC6438686.1"/>
    <property type="molecule type" value="Genomic_DNA"/>
</dbReference>
<evidence type="ECO:0000313" key="2">
    <source>
        <dbReference type="EMBL" id="MFC6438686.1"/>
    </source>
</evidence>
<name>A0ABW1XGU6_9ALTE</name>
<organism evidence="2 3">
    <name type="scientific">Pseudobowmanella zhangzhouensis</name>
    <dbReference type="NCBI Taxonomy" id="1537679"/>
    <lineage>
        <taxon>Bacteria</taxon>
        <taxon>Pseudomonadati</taxon>
        <taxon>Pseudomonadota</taxon>
        <taxon>Gammaproteobacteria</taxon>
        <taxon>Alteromonadales</taxon>
        <taxon>Alteromonadaceae</taxon>
    </lineage>
</organism>
<keyword evidence="1" id="KW-0472">Membrane</keyword>
<comment type="caution">
    <text evidence="2">The sequence shown here is derived from an EMBL/GenBank/DDBJ whole genome shotgun (WGS) entry which is preliminary data.</text>
</comment>
<feature type="transmembrane region" description="Helical" evidence="1">
    <location>
        <begin position="7"/>
        <end position="25"/>
    </location>
</feature>
<keyword evidence="3" id="KW-1185">Reference proteome</keyword>
<dbReference type="RefSeq" id="WP_131259430.1">
    <property type="nucleotide sequence ID" value="NZ_JBHSUS010000001.1"/>
</dbReference>
<reference evidence="3" key="1">
    <citation type="journal article" date="2019" name="Int. J. Syst. Evol. Microbiol.">
        <title>The Global Catalogue of Microorganisms (GCM) 10K type strain sequencing project: providing services to taxonomists for standard genome sequencing and annotation.</title>
        <authorList>
            <consortium name="The Broad Institute Genomics Platform"/>
            <consortium name="The Broad Institute Genome Sequencing Center for Infectious Disease"/>
            <person name="Wu L."/>
            <person name="Ma J."/>
        </authorList>
    </citation>
    <scope>NUCLEOTIDE SEQUENCE [LARGE SCALE GENOMIC DNA]</scope>
    <source>
        <strain evidence="3">CGMCC 1.16031</strain>
    </source>
</reference>
<proteinExistence type="predicted"/>